<dbReference type="GO" id="GO:0004526">
    <property type="term" value="F:ribonuclease P activity"/>
    <property type="evidence" value="ECO:0007669"/>
    <property type="project" value="UniProtKB-EC"/>
</dbReference>
<keyword evidence="5" id="KW-1185">Reference proteome</keyword>
<dbReference type="InterPro" id="IPR038085">
    <property type="entry name" value="Rnp2-like_sf"/>
</dbReference>
<comment type="caution">
    <text evidence="4">The sequence shown here is derived from an EMBL/GenBank/DDBJ whole genome shotgun (WGS) entry which is preliminary data.</text>
</comment>
<dbReference type="GO" id="GO:0001682">
    <property type="term" value="P:tRNA 5'-leader removal"/>
    <property type="evidence" value="ECO:0007669"/>
    <property type="project" value="InterPro"/>
</dbReference>
<dbReference type="Proteomes" id="UP001176521">
    <property type="component" value="Unassembled WGS sequence"/>
</dbReference>
<dbReference type="InterPro" id="IPR002759">
    <property type="entry name" value="Pop5/Rpp14/Rnp2-like"/>
</dbReference>
<dbReference type="GO" id="GO:0000172">
    <property type="term" value="C:ribonuclease MRP complex"/>
    <property type="evidence" value="ECO:0007669"/>
    <property type="project" value="TreeGrafter"/>
</dbReference>
<dbReference type="SUPFAM" id="SSF160350">
    <property type="entry name" value="Rnp2-like"/>
    <property type="match status" value="1"/>
</dbReference>
<dbReference type="GO" id="GO:0005730">
    <property type="term" value="C:nucleolus"/>
    <property type="evidence" value="ECO:0007669"/>
    <property type="project" value="TreeGrafter"/>
</dbReference>
<reference evidence="4" key="1">
    <citation type="journal article" date="2023" name="PhytoFront">
        <title>Draft Genome Resources of Seven Strains of Tilletia horrida, Causal Agent of Kernel Smut of Rice.</title>
        <authorList>
            <person name="Khanal S."/>
            <person name="Antony Babu S."/>
            <person name="Zhou X.G."/>
        </authorList>
    </citation>
    <scope>NUCLEOTIDE SEQUENCE</scope>
    <source>
        <strain evidence="4">TX3</strain>
    </source>
</reference>
<keyword evidence="4" id="KW-0378">Hydrolase</keyword>
<sequence length="182" mass="19271">MAADITKLLRISLQFNFGDIGIGAHGGNAQCRYYSPALRTAIIRCARESAKVVWAAVTLITEHRGRRVRPRVIHVGGTIKKVQLRAMGLDRAAISNLQTVMAQTGPEIGDEDDLAANLQPPNSLDVLEDVGAPLDMALAVGPLSTPATGARAGADANDNDDLGEPISSLGEVIPRDQFPPIT</sequence>
<dbReference type="PANTHER" id="PTHR15441:SF2">
    <property type="entry name" value="RIBONUCLEASE P_MRP PROTEIN SUBUNIT POP5"/>
    <property type="match status" value="1"/>
</dbReference>
<dbReference type="EMBL" id="JAPDMQ010000473">
    <property type="protein sequence ID" value="KAK0524033.1"/>
    <property type="molecule type" value="Genomic_DNA"/>
</dbReference>
<organism evidence="4 5">
    <name type="scientific">Tilletia horrida</name>
    <dbReference type="NCBI Taxonomy" id="155126"/>
    <lineage>
        <taxon>Eukaryota</taxon>
        <taxon>Fungi</taxon>
        <taxon>Dikarya</taxon>
        <taxon>Basidiomycota</taxon>
        <taxon>Ustilaginomycotina</taxon>
        <taxon>Exobasidiomycetes</taxon>
        <taxon>Tilletiales</taxon>
        <taxon>Tilletiaceae</taxon>
        <taxon>Tilletia</taxon>
    </lineage>
</organism>
<evidence type="ECO:0000256" key="3">
    <source>
        <dbReference type="SAM" id="MobiDB-lite"/>
    </source>
</evidence>
<feature type="region of interest" description="Disordered" evidence="3">
    <location>
        <begin position="145"/>
        <end position="182"/>
    </location>
</feature>
<keyword evidence="2" id="KW-0819">tRNA processing</keyword>
<dbReference type="GO" id="GO:0033204">
    <property type="term" value="F:ribonuclease P RNA binding"/>
    <property type="evidence" value="ECO:0007669"/>
    <property type="project" value="TreeGrafter"/>
</dbReference>
<evidence type="ECO:0000313" key="5">
    <source>
        <dbReference type="Proteomes" id="UP001176521"/>
    </source>
</evidence>
<comment type="similarity">
    <text evidence="1">Belongs to the eukaryotic/archaeal RNase P protein component 2 family.</text>
</comment>
<evidence type="ECO:0000256" key="1">
    <source>
        <dbReference type="ARBA" id="ARBA00010800"/>
    </source>
</evidence>
<evidence type="ECO:0000256" key="2">
    <source>
        <dbReference type="ARBA" id="ARBA00022694"/>
    </source>
</evidence>
<protein>
    <submittedName>
        <fullName evidence="4">RNA-binding protein pop5</fullName>
        <ecNumber evidence="4">3.1.26.5</ecNumber>
    </submittedName>
</protein>
<name>A0AAN6JNU1_9BASI</name>
<dbReference type="GO" id="GO:0030681">
    <property type="term" value="C:multimeric ribonuclease P complex"/>
    <property type="evidence" value="ECO:0007669"/>
    <property type="project" value="TreeGrafter"/>
</dbReference>
<evidence type="ECO:0000313" key="4">
    <source>
        <dbReference type="EMBL" id="KAK0524033.1"/>
    </source>
</evidence>
<dbReference type="Pfam" id="PF01900">
    <property type="entry name" value="RNase_P_Rpp14"/>
    <property type="match status" value="1"/>
</dbReference>
<gene>
    <name evidence="4" type="primary">POP5</name>
    <name evidence="4" type="ORF">OC842_005955</name>
</gene>
<proteinExistence type="inferred from homology"/>
<dbReference type="EC" id="3.1.26.5" evidence="4"/>
<accession>A0AAN6JNU1</accession>
<dbReference type="Gene3D" id="3.30.70.3250">
    <property type="entry name" value="Ribonuclease P, Pop5 subunit"/>
    <property type="match status" value="1"/>
</dbReference>
<dbReference type="PANTHER" id="PTHR15441">
    <property type="entry name" value="RIBONUCLEASE P PROTEIN SUBUNIT P14"/>
    <property type="match status" value="1"/>
</dbReference>
<dbReference type="AlphaFoldDB" id="A0AAN6JNU1"/>